<evidence type="ECO:0000313" key="1">
    <source>
        <dbReference type="EMBL" id="AAU48827.1"/>
    </source>
</evidence>
<reference evidence="1 2" key="1">
    <citation type="journal article" date="2004" name="Proc. Natl. Acad. Sci. U.S.A.">
        <title>Structural flexibility in the Burkholderia mallei genome.</title>
        <authorList>
            <person name="Nierman W.C."/>
            <person name="DeShazer D."/>
            <person name="Kim H.S."/>
            <person name="Tettelin H."/>
            <person name="Nelson K.E."/>
            <person name="Feldblyum T."/>
            <person name="Ulrich R.L."/>
            <person name="Ronning C.M."/>
            <person name="Brinkac L.M."/>
            <person name="Daugherty S.C."/>
            <person name="Davidsen T.D."/>
            <person name="Deboy R.T."/>
            <person name="Dimitrov G."/>
            <person name="Dodson R.J."/>
            <person name="Durkin A.S."/>
            <person name="Gwinn M.L."/>
            <person name="Haft D.H."/>
            <person name="Khouri H."/>
            <person name="Kolonay J.F."/>
            <person name="Madupu R."/>
            <person name="Mohammoud Y."/>
            <person name="Nelson W.C."/>
            <person name="Radune D."/>
            <person name="Romero C.M."/>
            <person name="Sarria S."/>
            <person name="Selengut J."/>
            <person name="Shamblin C."/>
            <person name="Sullivan S.A."/>
            <person name="White O."/>
            <person name="Yu Y."/>
            <person name="Zafar N."/>
            <person name="Zhou L."/>
            <person name="Fraser C.M."/>
        </authorList>
    </citation>
    <scope>NUCLEOTIDE SEQUENCE [LARGE SCALE GENOMIC DNA]</scope>
    <source>
        <strain evidence="1 2">ATCC 23344</strain>
    </source>
</reference>
<dbReference type="Proteomes" id="UP000006693">
    <property type="component" value="Chromosome 1"/>
</dbReference>
<gene>
    <name evidence="1" type="ordered locus">BMA1084</name>
</gene>
<evidence type="ECO:0000313" key="2">
    <source>
        <dbReference type="Proteomes" id="UP000006693"/>
    </source>
</evidence>
<organism evidence="1 2">
    <name type="scientific">Burkholderia mallei (strain ATCC 23344)</name>
    <dbReference type="NCBI Taxonomy" id="243160"/>
    <lineage>
        <taxon>Bacteria</taxon>
        <taxon>Pseudomonadati</taxon>
        <taxon>Pseudomonadota</taxon>
        <taxon>Betaproteobacteria</taxon>
        <taxon>Burkholderiales</taxon>
        <taxon>Burkholderiaceae</taxon>
        <taxon>Burkholderia</taxon>
        <taxon>pseudomallei group</taxon>
    </lineage>
</organism>
<dbReference type="Pfam" id="PF11005">
    <property type="entry name" value="DUF2844"/>
    <property type="match status" value="1"/>
</dbReference>
<sequence length="107" mass="11344">MALSKGAGHVDAGGTTIHEYATRAGLVFAYTWDGPTSPNLRKLLGERFPTFQSHAVTTDAHARASLHAGRVAQSDFVVEAGGRMRAYVGRAWLPGAVPPGVSIDDLR</sequence>
<protein>
    <submittedName>
        <fullName evidence="1">Uncharacterized protein</fullName>
    </submittedName>
</protein>
<dbReference type="eggNOG" id="ENOG5032NVB">
    <property type="taxonomic scope" value="Bacteria"/>
</dbReference>
<dbReference type="PATRIC" id="fig|243160.12.peg.1119"/>
<dbReference type="HOGENOM" id="CLU_126613_1_0_4"/>
<dbReference type="EMBL" id="CP000010">
    <property type="protein sequence ID" value="AAU48827.1"/>
    <property type="molecule type" value="Genomic_DNA"/>
</dbReference>
<dbReference type="KEGG" id="bma:BMA1084"/>
<keyword evidence="2" id="KW-1185">Reference proteome</keyword>
<proteinExistence type="predicted"/>
<dbReference type="InterPro" id="IPR021267">
    <property type="entry name" value="DUF2844"/>
</dbReference>
<accession>A0A0H2WHC2</accession>
<dbReference type="AlphaFoldDB" id="A0A0H2WHC2"/>
<name>A0A0H2WHC2_BURMA</name>